<dbReference type="Gene3D" id="3.30.420.40">
    <property type="match status" value="3"/>
</dbReference>
<comment type="function">
    <text evidence="6">Forms membrane-associated dynamic filaments that are essential for cell shape determination. Acts by regulating cell wall synthesis and cell elongation, and thus cell shape. A feedback loop between cell geometry and MreB localization may maintain elongated cell shape by targeting cell wall growth to regions of negative cell wall curvature.</text>
</comment>
<evidence type="ECO:0000256" key="1">
    <source>
        <dbReference type="ARBA" id="ARBA00022490"/>
    </source>
</evidence>
<dbReference type="SUPFAM" id="SSF53067">
    <property type="entry name" value="Actin-like ATPase domain"/>
    <property type="match status" value="2"/>
</dbReference>
<evidence type="ECO:0000313" key="7">
    <source>
        <dbReference type="EMBL" id="MDP2565869.1"/>
    </source>
</evidence>
<evidence type="ECO:0000313" key="8">
    <source>
        <dbReference type="Proteomes" id="UP001177212"/>
    </source>
</evidence>
<dbReference type="Pfam" id="PF06723">
    <property type="entry name" value="MreB_Mbl"/>
    <property type="match status" value="1"/>
</dbReference>
<dbReference type="Proteomes" id="UP001177212">
    <property type="component" value="Unassembled WGS sequence"/>
</dbReference>
<feature type="binding site" evidence="6">
    <location>
        <begin position="214"/>
        <end position="217"/>
    </location>
    <ligand>
        <name>ATP</name>
        <dbReference type="ChEBI" id="CHEBI:30616"/>
    </ligand>
</feature>
<evidence type="ECO:0000256" key="6">
    <source>
        <dbReference type="HAMAP-Rule" id="MF_02207"/>
    </source>
</evidence>
<dbReference type="HAMAP" id="MF_02207">
    <property type="entry name" value="MreB"/>
    <property type="match status" value="1"/>
</dbReference>
<accession>A0ABT9FGG8</accession>
<feature type="binding site" evidence="6">
    <location>
        <begin position="19"/>
        <end position="21"/>
    </location>
    <ligand>
        <name>ATP</name>
        <dbReference type="ChEBI" id="CHEBI:30616"/>
    </ligand>
</feature>
<evidence type="ECO:0000256" key="5">
    <source>
        <dbReference type="ARBA" id="ARBA00023458"/>
    </source>
</evidence>
<evidence type="ECO:0000256" key="2">
    <source>
        <dbReference type="ARBA" id="ARBA00022741"/>
    </source>
</evidence>
<dbReference type="RefSeq" id="WP_305472641.1">
    <property type="nucleotide sequence ID" value="NZ_JAUYVT010000014.1"/>
</dbReference>
<keyword evidence="2 6" id="KW-0547">Nucleotide-binding</keyword>
<dbReference type="EMBL" id="JAUYVT010000014">
    <property type="protein sequence ID" value="MDP2565869.1"/>
    <property type="molecule type" value="Genomic_DNA"/>
</dbReference>
<dbReference type="NCBIfam" id="TIGR00904">
    <property type="entry name" value="mreB"/>
    <property type="match status" value="1"/>
</dbReference>
<evidence type="ECO:0000256" key="3">
    <source>
        <dbReference type="ARBA" id="ARBA00022840"/>
    </source>
</evidence>
<comment type="subunit">
    <text evidence="6">Forms polymers.</text>
</comment>
<dbReference type="PRINTS" id="PR01652">
    <property type="entry name" value="SHAPEPROTEIN"/>
</dbReference>
<comment type="similarity">
    <text evidence="5 6">Belongs to the FtsA/MreB family.</text>
</comment>
<organism evidence="7 8">
    <name type="scientific">Pseudoalteromonas marina</name>
    <dbReference type="NCBI Taxonomy" id="267375"/>
    <lineage>
        <taxon>Bacteria</taxon>
        <taxon>Pseudomonadati</taxon>
        <taxon>Pseudomonadota</taxon>
        <taxon>Gammaproteobacteria</taxon>
        <taxon>Alteromonadales</taxon>
        <taxon>Pseudoalteromonadaceae</taxon>
        <taxon>Pseudoalteromonas</taxon>
    </lineage>
</organism>
<proteinExistence type="inferred from homology"/>
<feature type="binding site" evidence="6">
    <location>
        <begin position="166"/>
        <end position="168"/>
    </location>
    <ligand>
        <name>ATP</name>
        <dbReference type="ChEBI" id="CHEBI:30616"/>
    </ligand>
</feature>
<name>A0ABT9FGG8_9GAMM</name>
<dbReference type="CDD" id="cd10225">
    <property type="entry name" value="ASKHA_NBD_MreB-like"/>
    <property type="match status" value="1"/>
</dbReference>
<gene>
    <name evidence="6" type="primary">mreB</name>
    <name evidence="7" type="ORF">Q8W34_14575</name>
</gene>
<keyword evidence="8" id="KW-1185">Reference proteome</keyword>
<keyword evidence="3 6" id="KW-0067">ATP-binding</keyword>
<comment type="caution">
    <text evidence="7">The sequence shown here is derived from an EMBL/GenBank/DDBJ whole genome shotgun (WGS) entry which is preliminary data.</text>
</comment>
<keyword evidence="4 6" id="KW-0133">Cell shape</keyword>
<evidence type="ECO:0000256" key="4">
    <source>
        <dbReference type="ARBA" id="ARBA00022960"/>
    </source>
</evidence>
<comment type="subcellular location">
    <subcellularLocation>
        <location evidence="6">Cytoplasm</location>
    </subcellularLocation>
    <text evidence="6">Membrane-associated.</text>
</comment>
<dbReference type="PANTHER" id="PTHR42749:SF1">
    <property type="entry name" value="CELL SHAPE-DETERMINING PROTEIN MREB"/>
    <property type="match status" value="1"/>
</dbReference>
<feature type="binding site" evidence="6">
    <location>
        <begin position="295"/>
        <end position="298"/>
    </location>
    <ligand>
        <name>ATP</name>
        <dbReference type="ChEBI" id="CHEBI:30616"/>
    </ligand>
</feature>
<dbReference type="InterPro" id="IPR056546">
    <property type="entry name" value="MreB_MamK-like"/>
</dbReference>
<dbReference type="NCBIfam" id="NF010539">
    <property type="entry name" value="PRK13927.1"/>
    <property type="match status" value="1"/>
</dbReference>
<dbReference type="InterPro" id="IPR043129">
    <property type="entry name" value="ATPase_NBD"/>
</dbReference>
<reference evidence="7" key="1">
    <citation type="submission" date="2023-07" db="EMBL/GenBank/DDBJ databases">
        <title>Genome content predicts the carbon catabolic preferences of heterotrophic bacteria.</title>
        <authorList>
            <person name="Gralka M."/>
        </authorList>
    </citation>
    <scope>NUCLEOTIDE SEQUENCE</scope>
    <source>
        <strain evidence="7">4G09</strain>
    </source>
</reference>
<sequence length="344" mass="36080">MFKKILGLFSEDISIDLGTANTIIYAKGRGIVLNEPSVVAVRHEKGVKRIVSVGSDAKKMMGKTPGNIEVIRPLKDGVIADLDAAEKMIQHFIKETHTGNLTLPCPRVLICVPAEATHVEKKAIKESAYSAGAREVFIIEEPMAAALGAGLKVEEPKGSMIIDIGGGTSEIAMISLNGIVASQSVRVGGDKFDEAIINHVRSAHGVAIGESTAEKIKKEVGSAYAGKAELKSIEVRGRHIAEGVPRPITITSDEILCALQVPLETIVTGVLSILEQSPPELSSDVSQDGMMLTGGGALLKGLDALVASRTGVPVYVANEPLNCVAEGGGIALNIIDKHSLSEAD</sequence>
<protein>
    <recommendedName>
        <fullName evidence="6">Cell shape-determining protein MreB</fullName>
    </recommendedName>
</protein>
<dbReference type="PANTHER" id="PTHR42749">
    <property type="entry name" value="CELL SHAPE-DETERMINING PROTEIN MREB"/>
    <property type="match status" value="1"/>
</dbReference>
<keyword evidence="1 6" id="KW-0963">Cytoplasm</keyword>
<dbReference type="InterPro" id="IPR004753">
    <property type="entry name" value="MreB"/>
</dbReference>